<dbReference type="EC" id="1.97.1.-" evidence="12"/>
<dbReference type="KEGG" id="zpl:ZBT109_2542"/>
<dbReference type="PIRSF" id="PIRSF000368">
    <property type="entry name" value="NrdG"/>
    <property type="match status" value="1"/>
</dbReference>
<keyword evidence="5" id="KW-0004">4Fe-4S</keyword>
<accession>A0A348HI20</accession>
<dbReference type="SUPFAM" id="SSF102114">
    <property type="entry name" value="Radical SAM enzymes"/>
    <property type="match status" value="1"/>
</dbReference>
<dbReference type="InterPro" id="IPR012837">
    <property type="entry name" value="NrdG"/>
</dbReference>
<comment type="function">
    <text evidence="2 12">Activation of anaerobic ribonucleoside-triphosphate reductase under anaerobic conditions by generation of an organic free radical, using S-adenosylmethionine and reduced flavodoxin as cosubstrates to produce 5'-deoxy-adenosine.</text>
</comment>
<name>A0A348HI20_9GAMM</name>
<organism evidence="13 14">
    <name type="scientific">Zymobacter palmae</name>
    <dbReference type="NCBI Taxonomy" id="33074"/>
    <lineage>
        <taxon>Bacteria</taxon>
        <taxon>Pseudomonadati</taxon>
        <taxon>Pseudomonadota</taxon>
        <taxon>Gammaproteobacteria</taxon>
        <taxon>Oceanospirillales</taxon>
        <taxon>Halomonadaceae</taxon>
        <taxon>Zymobacter group</taxon>
        <taxon>Zymobacter</taxon>
    </lineage>
</organism>
<evidence type="ECO:0000256" key="11">
    <source>
        <dbReference type="ARBA" id="ARBA00047365"/>
    </source>
</evidence>
<dbReference type="PROSITE" id="PS01087">
    <property type="entry name" value="RADICAL_ACTIVATING"/>
    <property type="match status" value="1"/>
</dbReference>
<protein>
    <recommendedName>
        <fullName evidence="4 12">Anaerobic ribonucleoside-triphosphate reductase-activating protein</fullName>
        <ecNumber evidence="12">1.97.1.-</ecNumber>
    </recommendedName>
</protein>
<evidence type="ECO:0000313" key="14">
    <source>
        <dbReference type="Proteomes" id="UP000267342"/>
    </source>
</evidence>
<evidence type="ECO:0000256" key="5">
    <source>
        <dbReference type="ARBA" id="ARBA00022485"/>
    </source>
</evidence>
<dbReference type="STRING" id="1123510.GCA_000620025_01708"/>
<evidence type="ECO:0000256" key="3">
    <source>
        <dbReference type="ARBA" id="ARBA00009777"/>
    </source>
</evidence>
<dbReference type="InterPro" id="IPR058240">
    <property type="entry name" value="rSAM_sf"/>
</dbReference>
<keyword evidence="10" id="KW-0411">Iron-sulfur</keyword>
<keyword evidence="9" id="KW-0408">Iron</keyword>
<dbReference type="Gene3D" id="3.20.20.70">
    <property type="entry name" value="Aldolase class I"/>
    <property type="match status" value="1"/>
</dbReference>
<dbReference type="InterPro" id="IPR034457">
    <property type="entry name" value="Organic_radical-activating"/>
</dbReference>
<sequence>MNVVGYYPVDMVNGPGTRATLFVAGCEHKCKGCYNAVTWSPRAGSPYSRELEDRIIADLQDTDVKRQGLTLSGGDPLFPLNMPTIERLVRRVRAECPDKNIWMWTGYTFEHLTDDQKKIVDMIDVLVDGRFEQDQLDKTLLWRGSRNQRILALTPAAQHALEGTDAVSVIAQQG</sequence>
<keyword evidence="14" id="KW-1185">Reference proteome</keyword>
<dbReference type="Proteomes" id="UP000267342">
    <property type="component" value="Chromosome"/>
</dbReference>
<evidence type="ECO:0000256" key="1">
    <source>
        <dbReference type="ARBA" id="ARBA00001966"/>
    </source>
</evidence>
<reference evidence="13 14" key="1">
    <citation type="submission" date="2018-09" db="EMBL/GenBank/DDBJ databases">
        <title>Zymobacter palmae IAM14233 (=T109) whole genome analysis.</title>
        <authorList>
            <person name="Yanase H."/>
        </authorList>
    </citation>
    <scope>NUCLEOTIDE SEQUENCE [LARGE SCALE GENOMIC DNA]</scope>
    <source>
        <strain evidence="13 14">IAM14233</strain>
    </source>
</reference>
<dbReference type="SFLD" id="SFLDG01063">
    <property type="entry name" value="activating_enzymes__group_1"/>
    <property type="match status" value="1"/>
</dbReference>
<dbReference type="SFLD" id="SFLDF00299">
    <property type="entry name" value="anaerobic_ribonucleoside-triph"/>
    <property type="match status" value="1"/>
</dbReference>
<comment type="similarity">
    <text evidence="3 12">Belongs to the organic radical-activating enzymes family.</text>
</comment>
<dbReference type="InterPro" id="IPR001989">
    <property type="entry name" value="Radical_activat_CS"/>
</dbReference>
<keyword evidence="7" id="KW-0479">Metal-binding</keyword>
<evidence type="ECO:0000256" key="9">
    <source>
        <dbReference type="ARBA" id="ARBA00023004"/>
    </source>
</evidence>
<evidence type="ECO:0000256" key="8">
    <source>
        <dbReference type="ARBA" id="ARBA00023002"/>
    </source>
</evidence>
<dbReference type="InterPro" id="IPR013785">
    <property type="entry name" value="Aldolase_TIM"/>
</dbReference>
<dbReference type="NCBIfam" id="TIGR02491">
    <property type="entry name" value="NrdG"/>
    <property type="match status" value="1"/>
</dbReference>
<evidence type="ECO:0000256" key="4">
    <source>
        <dbReference type="ARBA" id="ARBA00014281"/>
    </source>
</evidence>
<evidence type="ECO:0000256" key="7">
    <source>
        <dbReference type="ARBA" id="ARBA00022723"/>
    </source>
</evidence>
<dbReference type="GO" id="GO:0046872">
    <property type="term" value="F:metal ion binding"/>
    <property type="evidence" value="ECO:0007669"/>
    <property type="project" value="UniProtKB-KW"/>
</dbReference>
<dbReference type="GO" id="GO:0004748">
    <property type="term" value="F:ribonucleoside-diphosphate reductase activity, thioredoxin disulfide as acceptor"/>
    <property type="evidence" value="ECO:0007669"/>
    <property type="project" value="TreeGrafter"/>
</dbReference>
<dbReference type="PANTHER" id="PTHR30352:SF2">
    <property type="entry name" value="ANAEROBIC RIBONUCLEOSIDE-TRIPHOSPHATE REDUCTASE-ACTIVATING PROTEIN"/>
    <property type="match status" value="1"/>
</dbReference>
<evidence type="ECO:0000256" key="10">
    <source>
        <dbReference type="ARBA" id="ARBA00023014"/>
    </source>
</evidence>
<dbReference type="GO" id="GO:0051539">
    <property type="term" value="F:4 iron, 4 sulfur cluster binding"/>
    <property type="evidence" value="ECO:0007669"/>
    <property type="project" value="UniProtKB-KW"/>
</dbReference>
<proteinExistence type="inferred from homology"/>
<evidence type="ECO:0000256" key="2">
    <source>
        <dbReference type="ARBA" id="ARBA00003852"/>
    </source>
</evidence>
<dbReference type="AlphaFoldDB" id="A0A348HI20"/>
<dbReference type="RefSeq" id="WP_051523759.1">
    <property type="nucleotide sequence ID" value="NZ_AP018933.1"/>
</dbReference>
<keyword evidence="8 12" id="KW-0560">Oxidoreductase</keyword>
<keyword evidence="6" id="KW-0949">S-adenosyl-L-methionine</keyword>
<gene>
    <name evidence="13" type="ORF">ZBT109_2542</name>
</gene>
<dbReference type="SFLD" id="SFLDS00029">
    <property type="entry name" value="Radical_SAM"/>
    <property type="match status" value="1"/>
</dbReference>
<dbReference type="GO" id="GO:0043365">
    <property type="term" value="F:[formate-C-acetyltransferase]-activating enzyme activity"/>
    <property type="evidence" value="ECO:0007669"/>
    <property type="project" value="InterPro"/>
</dbReference>
<dbReference type="PANTHER" id="PTHR30352">
    <property type="entry name" value="PYRUVATE FORMATE-LYASE-ACTIVATING ENZYME"/>
    <property type="match status" value="1"/>
</dbReference>
<comment type="catalytic activity">
    <reaction evidence="11">
        <text>glycyl-[protein] + reduced [flavodoxin] + S-adenosyl-L-methionine = glycin-2-yl radical-[protein] + semiquinone [flavodoxin] + 5'-deoxyadenosine + L-methionine + H(+)</text>
        <dbReference type="Rhea" id="RHEA:61976"/>
        <dbReference type="Rhea" id="RHEA-COMP:10622"/>
        <dbReference type="Rhea" id="RHEA-COMP:14480"/>
        <dbReference type="Rhea" id="RHEA-COMP:15993"/>
        <dbReference type="Rhea" id="RHEA-COMP:15994"/>
        <dbReference type="ChEBI" id="CHEBI:15378"/>
        <dbReference type="ChEBI" id="CHEBI:17319"/>
        <dbReference type="ChEBI" id="CHEBI:29947"/>
        <dbReference type="ChEBI" id="CHEBI:32722"/>
        <dbReference type="ChEBI" id="CHEBI:57618"/>
        <dbReference type="ChEBI" id="CHEBI:57844"/>
        <dbReference type="ChEBI" id="CHEBI:59789"/>
        <dbReference type="ChEBI" id="CHEBI:140311"/>
    </reaction>
</comment>
<dbReference type="NCBIfam" id="NF008335">
    <property type="entry name" value="PRK11121.1"/>
    <property type="match status" value="1"/>
</dbReference>
<evidence type="ECO:0000256" key="6">
    <source>
        <dbReference type="ARBA" id="ARBA00022691"/>
    </source>
</evidence>
<dbReference type="EMBL" id="AP018933">
    <property type="protein sequence ID" value="BBG31272.1"/>
    <property type="molecule type" value="Genomic_DNA"/>
</dbReference>
<comment type="cofactor">
    <cofactor evidence="1">
        <name>[4Fe-4S] cluster</name>
        <dbReference type="ChEBI" id="CHEBI:49883"/>
    </cofactor>
</comment>
<evidence type="ECO:0000313" key="13">
    <source>
        <dbReference type="EMBL" id="BBG31272.1"/>
    </source>
</evidence>
<dbReference type="SFLD" id="SFLDG01066">
    <property type="entry name" value="organic_radical-activating_enz"/>
    <property type="match status" value="1"/>
</dbReference>
<dbReference type="Pfam" id="PF13353">
    <property type="entry name" value="Fer4_12"/>
    <property type="match status" value="1"/>
</dbReference>
<evidence type="ECO:0000256" key="12">
    <source>
        <dbReference type="PIRNR" id="PIRNR000368"/>
    </source>
</evidence>
<dbReference type="CDD" id="cd01335">
    <property type="entry name" value="Radical_SAM"/>
    <property type="match status" value="1"/>
</dbReference>
<dbReference type="InterPro" id="IPR007197">
    <property type="entry name" value="rSAM"/>
</dbReference>
<dbReference type="OrthoDB" id="9782387at2"/>